<reference evidence="5" key="1">
    <citation type="submission" date="2022-09" db="EMBL/GenBank/DDBJ databases">
        <authorList>
            <person name="Yuan C."/>
            <person name="Ke Z."/>
        </authorList>
    </citation>
    <scope>NUCLEOTIDE SEQUENCE</scope>
    <source>
        <strain evidence="5">LB-8</strain>
    </source>
</reference>
<protein>
    <submittedName>
        <fullName evidence="5">DUF86 domain-containing protein</fullName>
    </submittedName>
</protein>
<dbReference type="InterPro" id="IPR008201">
    <property type="entry name" value="HepT-like"/>
</dbReference>
<dbReference type="InterPro" id="IPR037038">
    <property type="entry name" value="HepT-like_sf"/>
</dbReference>
<keyword evidence="2" id="KW-0540">Nuclease</keyword>
<dbReference type="EMBL" id="JAOTIF010000022">
    <property type="protein sequence ID" value="MCU7551613.1"/>
    <property type="molecule type" value="Genomic_DNA"/>
</dbReference>
<name>A0A9X2Y1K1_9BACT</name>
<dbReference type="Pfam" id="PF01934">
    <property type="entry name" value="HepT-like"/>
    <property type="match status" value="1"/>
</dbReference>
<evidence type="ECO:0000256" key="4">
    <source>
        <dbReference type="ARBA" id="ARBA00024207"/>
    </source>
</evidence>
<dbReference type="GO" id="GO:0004540">
    <property type="term" value="F:RNA nuclease activity"/>
    <property type="evidence" value="ECO:0007669"/>
    <property type="project" value="InterPro"/>
</dbReference>
<evidence type="ECO:0000256" key="2">
    <source>
        <dbReference type="ARBA" id="ARBA00022722"/>
    </source>
</evidence>
<reference evidence="5" key="2">
    <citation type="submission" date="2023-04" db="EMBL/GenBank/DDBJ databases">
        <title>Paracnuella aquatica gen. nov., sp. nov., a member of the family Chitinophagaceae isolated from a hot spring.</title>
        <authorList>
            <person name="Wang C."/>
        </authorList>
    </citation>
    <scope>NUCLEOTIDE SEQUENCE</scope>
    <source>
        <strain evidence="5">LB-8</strain>
    </source>
</reference>
<proteinExistence type="inferred from homology"/>
<keyword evidence="1" id="KW-1277">Toxin-antitoxin system</keyword>
<dbReference type="Proteomes" id="UP001155483">
    <property type="component" value="Unassembled WGS sequence"/>
</dbReference>
<sequence>MKQITITSARQIVDLRNRVIHSYDTVDDVIIWKVLITDLPVLLSEVQQLLNESGGY</sequence>
<accession>A0A9X2Y1K1</accession>
<dbReference type="RefSeq" id="WP_279299052.1">
    <property type="nucleotide sequence ID" value="NZ_JAOTIF010000022.1"/>
</dbReference>
<comment type="similarity">
    <text evidence="4">Belongs to the HepT RNase toxin family.</text>
</comment>
<evidence type="ECO:0000256" key="3">
    <source>
        <dbReference type="ARBA" id="ARBA00022801"/>
    </source>
</evidence>
<evidence type="ECO:0000256" key="1">
    <source>
        <dbReference type="ARBA" id="ARBA00022649"/>
    </source>
</evidence>
<dbReference type="GO" id="GO:0110001">
    <property type="term" value="C:toxin-antitoxin complex"/>
    <property type="evidence" value="ECO:0007669"/>
    <property type="project" value="InterPro"/>
</dbReference>
<keyword evidence="6" id="KW-1185">Reference proteome</keyword>
<organism evidence="5 6">
    <name type="scientific">Paraflavisolibacter caeni</name>
    <dbReference type="NCBI Taxonomy" id="2982496"/>
    <lineage>
        <taxon>Bacteria</taxon>
        <taxon>Pseudomonadati</taxon>
        <taxon>Bacteroidota</taxon>
        <taxon>Chitinophagia</taxon>
        <taxon>Chitinophagales</taxon>
        <taxon>Chitinophagaceae</taxon>
        <taxon>Paraflavisolibacter</taxon>
    </lineage>
</organism>
<dbReference type="AlphaFoldDB" id="A0A9X2Y1K1"/>
<comment type="caution">
    <text evidence="5">The sequence shown here is derived from an EMBL/GenBank/DDBJ whole genome shotgun (WGS) entry which is preliminary data.</text>
</comment>
<keyword evidence="3" id="KW-0378">Hydrolase</keyword>
<dbReference type="GO" id="GO:0016787">
    <property type="term" value="F:hydrolase activity"/>
    <property type="evidence" value="ECO:0007669"/>
    <property type="project" value="UniProtKB-KW"/>
</dbReference>
<dbReference type="Gene3D" id="1.20.120.580">
    <property type="entry name" value="bsu32300-like"/>
    <property type="match status" value="1"/>
</dbReference>
<evidence type="ECO:0000313" key="5">
    <source>
        <dbReference type="EMBL" id="MCU7551613.1"/>
    </source>
</evidence>
<evidence type="ECO:0000313" key="6">
    <source>
        <dbReference type="Proteomes" id="UP001155483"/>
    </source>
</evidence>
<gene>
    <name evidence="5" type="ORF">OCK74_21010</name>
</gene>